<evidence type="ECO:0000313" key="5">
    <source>
        <dbReference type="EMBL" id="QDU05915.1"/>
    </source>
</evidence>
<feature type="domain" description="SGNH hydrolase-type esterase" evidence="3">
    <location>
        <begin position="201"/>
        <end position="379"/>
    </location>
</feature>
<organism evidence="5 6">
    <name type="scientific">Gimesia chilikensis</name>
    <dbReference type="NCBI Taxonomy" id="2605989"/>
    <lineage>
        <taxon>Bacteria</taxon>
        <taxon>Pseudomonadati</taxon>
        <taxon>Planctomycetota</taxon>
        <taxon>Planctomycetia</taxon>
        <taxon>Planctomycetales</taxon>
        <taxon>Planctomycetaceae</taxon>
        <taxon>Gimesia</taxon>
    </lineage>
</organism>
<dbReference type="Proteomes" id="UP000320722">
    <property type="component" value="Chromosome"/>
</dbReference>
<dbReference type="InterPro" id="IPR036514">
    <property type="entry name" value="SGNH_hydro_sf"/>
</dbReference>
<keyword evidence="1 5" id="KW-0378">Hydrolase</keyword>
<proteinExistence type="predicted"/>
<accession>A0A517WKY0</accession>
<dbReference type="CDD" id="cd00229">
    <property type="entry name" value="SGNH_hydrolase"/>
    <property type="match status" value="1"/>
</dbReference>
<dbReference type="Gene3D" id="3.40.50.1820">
    <property type="entry name" value="alpha/beta hydrolase"/>
    <property type="match status" value="1"/>
</dbReference>
<dbReference type="InterPro" id="IPR029058">
    <property type="entry name" value="AB_hydrolase_fold"/>
</dbReference>
<feature type="chain" id="PRO_5022009713" evidence="2">
    <location>
        <begin position="35"/>
        <end position="675"/>
    </location>
</feature>
<dbReference type="SUPFAM" id="SSF52266">
    <property type="entry name" value="SGNH hydrolase"/>
    <property type="match status" value="1"/>
</dbReference>
<dbReference type="InterPro" id="IPR049492">
    <property type="entry name" value="BD-FAE-like_dom"/>
</dbReference>
<evidence type="ECO:0000259" key="3">
    <source>
        <dbReference type="Pfam" id="PF13472"/>
    </source>
</evidence>
<evidence type="ECO:0000313" key="6">
    <source>
        <dbReference type="Proteomes" id="UP000320722"/>
    </source>
</evidence>
<protein>
    <submittedName>
        <fullName evidence="5">Acetylxylan esterase</fullName>
        <ecNumber evidence="5">3.1.1.72</ecNumber>
    </submittedName>
</protein>
<name>A0A517WKY0_9PLAN</name>
<gene>
    <name evidence="5" type="primary">axeA1_4</name>
    <name evidence="5" type="ORF">V6x_56590</name>
</gene>
<dbReference type="RefSeq" id="WP_232104945.1">
    <property type="nucleotide sequence ID" value="NZ_CP036347.1"/>
</dbReference>
<dbReference type="PANTHER" id="PTHR48081:SF6">
    <property type="entry name" value="PEPTIDASE S9 PROLYL OLIGOPEPTIDASE CATALYTIC DOMAIN-CONTAINING PROTEIN"/>
    <property type="match status" value="1"/>
</dbReference>
<feature type="domain" description="BD-FAE-like" evidence="4">
    <location>
        <begin position="440"/>
        <end position="622"/>
    </location>
</feature>
<evidence type="ECO:0000256" key="1">
    <source>
        <dbReference type="ARBA" id="ARBA00022801"/>
    </source>
</evidence>
<keyword evidence="2" id="KW-0732">Signal</keyword>
<dbReference type="EC" id="3.1.1.72" evidence="5"/>
<dbReference type="InterPro" id="IPR050300">
    <property type="entry name" value="GDXG_lipolytic_enzyme"/>
</dbReference>
<evidence type="ECO:0000259" key="4">
    <source>
        <dbReference type="Pfam" id="PF20434"/>
    </source>
</evidence>
<reference evidence="5 6" key="1">
    <citation type="submission" date="2019-02" db="EMBL/GenBank/DDBJ databases">
        <title>Deep-cultivation of Planctomycetes and their phenomic and genomic characterization uncovers novel biology.</title>
        <authorList>
            <person name="Wiegand S."/>
            <person name="Jogler M."/>
            <person name="Boedeker C."/>
            <person name="Pinto D."/>
            <person name="Vollmers J."/>
            <person name="Rivas-Marin E."/>
            <person name="Kohn T."/>
            <person name="Peeters S.H."/>
            <person name="Heuer A."/>
            <person name="Rast P."/>
            <person name="Oberbeckmann S."/>
            <person name="Bunk B."/>
            <person name="Jeske O."/>
            <person name="Meyerdierks A."/>
            <person name="Storesund J.E."/>
            <person name="Kallscheuer N."/>
            <person name="Luecker S."/>
            <person name="Lage O.M."/>
            <person name="Pohl T."/>
            <person name="Merkel B.J."/>
            <person name="Hornburger P."/>
            <person name="Mueller R.-W."/>
            <person name="Bruemmer F."/>
            <person name="Labrenz M."/>
            <person name="Spormann A.M."/>
            <person name="Op den Camp H."/>
            <person name="Overmann J."/>
            <person name="Amann R."/>
            <person name="Jetten M.S.M."/>
            <person name="Mascher T."/>
            <person name="Medema M.H."/>
            <person name="Devos D.P."/>
            <person name="Kaster A.-K."/>
            <person name="Ovreas L."/>
            <person name="Rohde M."/>
            <person name="Galperin M.Y."/>
            <person name="Jogler C."/>
        </authorList>
    </citation>
    <scope>NUCLEOTIDE SEQUENCE [LARGE SCALE GENOMIC DNA]</scope>
    <source>
        <strain evidence="5 6">V6</strain>
    </source>
</reference>
<dbReference type="SUPFAM" id="SSF53474">
    <property type="entry name" value="alpha/beta-Hydrolases"/>
    <property type="match status" value="1"/>
</dbReference>
<evidence type="ECO:0000256" key="2">
    <source>
        <dbReference type="SAM" id="SignalP"/>
    </source>
</evidence>
<dbReference type="Pfam" id="PF20434">
    <property type="entry name" value="BD-FAE"/>
    <property type="match status" value="1"/>
</dbReference>
<dbReference type="InterPro" id="IPR013830">
    <property type="entry name" value="SGNH_hydro"/>
</dbReference>
<feature type="signal peptide" evidence="2">
    <location>
        <begin position="1"/>
        <end position="34"/>
    </location>
</feature>
<dbReference type="Pfam" id="PF13472">
    <property type="entry name" value="Lipase_GDSL_2"/>
    <property type="match status" value="1"/>
</dbReference>
<dbReference type="AlphaFoldDB" id="A0A517WKY0"/>
<dbReference type="Gene3D" id="3.40.50.1110">
    <property type="entry name" value="SGNH hydrolase"/>
    <property type="match status" value="1"/>
</dbReference>
<dbReference type="EMBL" id="CP036347">
    <property type="protein sequence ID" value="QDU05915.1"/>
    <property type="molecule type" value="Genomic_DNA"/>
</dbReference>
<dbReference type="GO" id="GO:0046555">
    <property type="term" value="F:acetylxylan esterase activity"/>
    <property type="evidence" value="ECO:0007669"/>
    <property type="project" value="UniProtKB-EC"/>
</dbReference>
<sequence length="675" mass="75035" precursor="true">MLKQTPPACCRRFHFISLTLFILGILCLPTLAHAEDPASPQWQFSEELLEPVWKGDTVRGESVLFIRDLRTGQTKASLLFPAQKVLKITNSAGDVTYEEGRDYHWKPGSREITLPENTRIVWKFPTQMRRPANSQRHKLTHRDGHGEIFFGGQLEYHDLQTCITYTHEPVDWSKIAPVFNTKSLPRTIKKLQKHDTTSIVLLGDSISTGCNASGWAGGSPFQPAFFGLLQENLQHHYQNRIALTNLSVGGKDTKWALTQVDEVVKADPDLVIIAFGMNDSAGRSAEEFKANTKALIEQIQKKQPRAEYILVAPMLGNRDWIRLKHELFPQYRDALAELTTRGVALADMTSLWTEFFKHKQDWDLTGNGVNHPNDFGHRVYAQVLSTLLIPEDETNAASETSLPPEVFSLWDGKAPVGDDQFEEADVKLTLHRPVKPNGAAIVICPGGGYQRVVTGGEGHGISAWLNRHGVTGIVLEYRMPEGRSFVPLMDAQRAIRMVRAHAKEWGIDPAKVGIMGFSAGGHLASTAATHFDAGDSQAQDPINRQSSRPDFAILVYPVVTMGETTHGGSKKNLLGPEPTAEMIELFSNEKQVTDQTPPIFLAHAVDDKPVPIKNSQALYAALQEKQIPSRLLELPDGGHGLNGYKGPSWDAWQKQSLEWLAELKVIPQQDGKTEQ</sequence>
<dbReference type="PANTHER" id="PTHR48081">
    <property type="entry name" value="AB HYDROLASE SUPERFAMILY PROTEIN C4A8.06C"/>
    <property type="match status" value="1"/>
</dbReference>